<gene>
    <name evidence="1" type="ORF">SMN809_LOCUS38503</name>
</gene>
<dbReference type="AlphaFoldDB" id="A0A8S2YTB8"/>
<accession>A0A8S2YTB8</accession>
<protein>
    <submittedName>
        <fullName evidence="1">Uncharacterized protein</fullName>
    </submittedName>
</protein>
<dbReference type="EMBL" id="CAJOBI010100752">
    <property type="protein sequence ID" value="CAF4586669.1"/>
    <property type="molecule type" value="Genomic_DNA"/>
</dbReference>
<dbReference type="Proteomes" id="UP000676336">
    <property type="component" value="Unassembled WGS sequence"/>
</dbReference>
<proteinExistence type="predicted"/>
<sequence length="53" mass="5680">MTLPSGSLLSFPSTEYISTDIKDVSVLTGANINQVLLDSHRFKCHLNGTSALS</sequence>
<reference evidence="1" key="1">
    <citation type="submission" date="2021-02" db="EMBL/GenBank/DDBJ databases">
        <authorList>
            <person name="Nowell W R."/>
        </authorList>
    </citation>
    <scope>NUCLEOTIDE SEQUENCE</scope>
</reference>
<comment type="caution">
    <text evidence="1">The sequence shown here is derived from an EMBL/GenBank/DDBJ whole genome shotgun (WGS) entry which is preliminary data.</text>
</comment>
<evidence type="ECO:0000313" key="1">
    <source>
        <dbReference type="EMBL" id="CAF4586669.1"/>
    </source>
</evidence>
<organism evidence="1 2">
    <name type="scientific">Rotaria magnacalcarata</name>
    <dbReference type="NCBI Taxonomy" id="392030"/>
    <lineage>
        <taxon>Eukaryota</taxon>
        <taxon>Metazoa</taxon>
        <taxon>Spiralia</taxon>
        <taxon>Gnathifera</taxon>
        <taxon>Rotifera</taxon>
        <taxon>Eurotatoria</taxon>
        <taxon>Bdelloidea</taxon>
        <taxon>Philodinida</taxon>
        <taxon>Philodinidae</taxon>
        <taxon>Rotaria</taxon>
    </lineage>
</organism>
<feature type="non-terminal residue" evidence="1">
    <location>
        <position position="53"/>
    </location>
</feature>
<evidence type="ECO:0000313" key="2">
    <source>
        <dbReference type="Proteomes" id="UP000676336"/>
    </source>
</evidence>
<name>A0A8S2YTB8_9BILA</name>